<keyword evidence="2" id="KW-1185">Reference proteome</keyword>
<dbReference type="Proteomes" id="UP000095283">
    <property type="component" value="Unplaced"/>
</dbReference>
<evidence type="ECO:0000313" key="3">
    <source>
        <dbReference type="WBParaSite" id="Hba_13105"/>
    </source>
</evidence>
<dbReference type="GO" id="GO:0051260">
    <property type="term" value="P:protein homooligomerization"/>
    <property type="evidence" value="ECO:0007669"/>
    <property type="project" value="InterPro"/>
</dbReference>
<reference evidence="3" key="1">
    <citation type="submission" date="2016-11" db="UniProtKB">
        <authorList>
            <consortium name="WormBaseParasite"/>
        </authorList>
    </citation>
    <scope>IDENTIFICATION</scope>
</reference>
<organism evidence="2 3">
    <name type="scientific">Heterorhabditis bacteriophora</name>
    <name type="common">Entomopathogenic nematode worm</name>
    <dbReference type="NCBI Taxonomy" id="37862"/>
    <lineage>
        <taxon>Eukaryota</taxon>
        <taxon>Metazoa</taxon>
        <taxon>Ecdysozoa</taxon>
        <taxon>Nematoda</taxon>
        <taxon>Chromadorea</taxon>
        <taxon>Rhabditida</taxon>
        <taxon>Rhabditina</taxon>
        <taxon>Rhabditomorpha</taxon>
        <taxon>Strongyloidea</taxon>
        <taxon>Heterorhabditidae</taxon>
        <taxon>Heterorhabditis</taxon>
    </lineage>
</organism>
<dbReference type="Gene3D" id="3.30.710.10">
    <property type="entry name" value="Potassium Channel Kv1.1, Chain A"/>
    <property type="match status" value="1"/>
</dbReference>
<proteinExistence type="predicted"/>
<dbReference type="InterPro" id="IPR003131">
    <property type="entry name" value="T1-type_BTB"/>
</dbReference>
<dbReference type="SUPFAM" id="SSF54695">
    <property type="entry name" value="POZ domain"/>
    <property type="match status" value="1"/>
</dbReference>
<accession>A0A1I7X6P7</accession>
<sequence length="134" mass="15697">MREEKERAKARFVLEDIIRLNVGGQRFDTQLSTLLADRQNELFIHFSVLLEPDLTVDRLPLRDNEGAFFLDCDPQHFQALLNNLRFLINIQTRNNAVDRPIGFSKSRESLTEDEIRSTKTVGIWSRLKGKWPRE</sequence>
<evidence type="ECO:0000313" key="2">
    <source>
        <dbReference type="Proteomes" id="UP000095283"/>
    </source>
</evidence>
<dbReference type="Pfam" id="PF02214">
    <property type="entry name" value="BTB_2"/>
    <property type="match status" value="1"/>
</dbReference>
<dbReference type="AlphaFoldDB" id="A0A1I7X6P7"/>
<name>A0A1I7X6P7_HETBA</name>
<evidence type="ECO:0000259" key="1">
    <source>
        <dbReference type="Pfam" id="PF02214"/>
    </source>
</evidence>
<dbReference type="WBParaSite" id="Hba_13105">
    <property type="protein sequence ID" value="Hba_13105"/>
    <property type="gene ID" value="Hba_13105"/>
</dbReference>
<protein>
    <submittedName>
        <fullName evidence="3">BTB_2 domain-containing protein</fullName>
    </submittedName>
</protein>
<dbReference type="InterPro" id="IPR011333">
    <property type="entry name" value="SKP1/BTB/POZ_sf"/>
</dbReference>
<feature type="domain" description="Potassium channel tetramerisation-type BTB" evidence="1">
    <location>
        <begin position="18"/>
        <end position="86"/>
    </location>
</feature>